<organism evidence="2 3">
    <name type="scientific">Streptomyces purpureus</name>
    <dbReference type="NCBI Taxonomy" id="1951"/>
    <lineage>
        <taxon>Bacteria</taxon>
        <taxon>Bacillati</taxon>
        <taxon>Actinomycetota</taxon>
        <taxon>Actinomycetes</taxon>
        <taxon>Kitasatosporales</taxon>
        <taxon>Streptomycetaceae</taxon>
        <taxon>Streptomyces</taxon>
    </lineage>
</organism>
<evidence type="ECO:0000313" key="2">
    <source>
        <dbReference type="EMBL" id="GGT26026.1"/>
    </source>
</evidence>
<reference evidence="2" key="2">
    <citation type="submission" date="2020-09" db="EMBL/GenBank/DDBJ databases">
        <authorList>
            <person name="Sun Q."/>
            <person name="Ohkuma M."/>
        </authorList>
    </citation>
    <scope>NUCLEOTIDE SEQUENCE</scope>
    <source>
        <strain evidence="2">JCM 3172</strain>
    </source>
</reference>
<dbReference type="EMBL" id="BMQQ01000005">
    <property type="protein sequence ID" value="GGT26026.1"/>
    <property type="molecule type" value="Genomic_DNA"/>
</dbReference>
<protein>
    <submittedName>
        <fullName evidence="2">Uncharacterized protein</fullName>
    </submittedName>
</protein>
<dbReference type="InterPro" id="IPR043504">
    <property type="entry name" value="Peptidase_S1_PA_chymotrypsin"/>
</dbReference>
<evidence type="ECO:0000313" key="3">
    <source>
        <dbReference type="Proteomes" id="UP000619486"/>
    </source>
</evidence>
<dbReference type="AlphaFoldDB" id="A0A918LNC2"/>
<sequence length="101" mass="10573">MYPTSRGGWKSRHKAGQTIAPGGASVATIDSIDSMLIDPSNSPATTPRIFRGSHSSTSTSLVKGSYSNWPGDPVCSSGASTGEHCGTVYDDSDVYTWTRTG</sequence>
<reference evidence="2" key="1">
    <citation type="journal article" date="2014" name="Int. J. Syst. Evol. Microbiol.">
        <title>Complete genome sequence of Corynebacterium casei LMG S-19264T (=DSM 44701T), isolated from a smear-ripened cheese.</title>
        <authorList>
            <consortium name="US DOE Joint Genome Institute (JGI-PGF)"/>
            <person name="Walter F."/>
            <person name="Albersmeier A."/>
            <person name="Kalinowski J."/>
            <person name="Ruckert C."/>
        </authorList>
    </citation>
    <scope>NUCLEOTIDE SEQUENCE</scope>
    <source>
        <strain evidence="2">JCM 3172</strain>
    </source>
</reference>
<gene>
    <name evidence="2" type="ORF">GCM10014713_18850</name>
</gene>
<name>A0A918LNC2_9ACTN</name>
<comment type="caution">
    <text evidence="2">The sequence shown here is derived from an EMBL/GenBank/DDBJ whole genome shotgun (WGS) entry which is preliminary data.</text>
</comment>
<evidence type="ECO:0000256" key="1">
    <source>
        <dbReference type="SAM" id="MobiDB-lite"/>
    </source>
</evidence>
<proteinExistence type="predicted"/>
<feature type="region of interest" description="Disordered" evidence="1">
    <location>
        <begin position="36"/>
        <end position="63"/>
    </location>
</feature>
<accession>A0A918LNC2</accession>
<feature type="compositionally biased region" description="Polar residues" evidence="1">
    <location>
        <begin position="53"/>
        <end position="63"/>
    </location>
</feature>
<keyword evidence="3" id="KW-1185">Reference proteome</keyword>
<feature type="region of interest" description="Disordered" evidence="1">
    <location>
        <begin position="1"/>
        <end position="22"/>
    </location>
</feature>
<dbReference type="Proteomes" id="UP000619486">
    <property type="component" value="Unassembled WGS sequence"/>
</dbReference>
<dbReference type="Gene3D" id="2.40.10.10">
    <property type="entry name" value="Trypsin-like serine proteases"/>
    <property type="match status" value="2"/>
</dbReference>